<accession>A0A8J4EKB4</accession>
<evidence type="ECO:0000313" key="2">
    <source>
        <dbReference type="EMBL" id="GIL26905.1"/>
    </source>
</evidence>
<feature type="compositionally biased region" description="Polar residues" evidence="1">
    <location>
        <begin position="1"/>
        <end position="13"/>
    </location>
</feature>
<proteinExistence type="predicted"/>
<comment type="caution">
    <text evidence="2">The sequence shown here is derived from an EMBL/GenBank/DDBJ whole genome shotgun (WGS) entry which is preliminary data.</text>
</comment>
<protein>
    <submittedName>
        <fullName evidence="2">Uncharacterized protein</fullName>
    </submittedName>
</protein>
<feature type="region of interest" description="Disordered" evidence="1">
    <location>
        <begin position="1"/>
        <end position="47"/>
    </location>
</feature>
<dbReference type="EMBL" id="BOPO01000033">
    <property type="protein sequence ID" value="GIL26905.1"/>
    <property type="molecule type" value="Genomic_DNA"/>
</dbReference>
<sequence length="78" mass="7998">MPGTQDQKLSVTLSPGLRSDRPGGGATPVPQPASRPVPARAVAAPPASTDRRVIALGDPILAPFGAYRRGMAPSITRV</sequence>
<feature type="compositionally biased region" description="Low complexity" evidence="1">
    <location>
        <begin position="36"/>
        <end position="47"/>
    </location>
</feature>
<gene>
    <name evidence="2" type="ORF">NUM_21590</name>
</gene>
<evidence type="ECO:0000256" key="1">
    <source>
        <dbReference type="SAM" id="MobiDB-lite"/>
    </source>
</evidence>
<name>A0A8J4EKB4_9ACTN</name>
<reference evidence="3" key="1">
    <citation type="journal article" date="2021" name="Int. J. Syst. Evol. Microbiol.">
        <title>Actinocatenispora comari sp. nov., an endophytic actinomycete isolated from aerial parts of Comarum salesowianum.</title>
        <authorList>
            <person name="Oyunbileg N."/>
            <person name="Iizaka Y."/>
            <person name="Hamada M."/>
            <person name="Davaapurev B.O."/>
            <person name="Fukumoto A."/>
            <person name="Tsetseg B."/>
            <person name="Kato F."/>
            <person name="Tamura T."/>
            <person name="Batkhuu J."/>
            <person name="Anzai Y."/>
        </authorList>
    </citation>
    <scope>NUCLEOTIDE SEQUENCE [LARGE SCALE GENOMIC DNA]</scope>
    <source>
        <strain evidence="3">NUM-2625</strain>
    </source>
</reference>
<dbReference type="Proteomes" id="UP000614996">
    <property type="component" value="Unassembled WGS sequence"/>
</dbReference>
<organism evidence="2 3">
    <name type="scientific">Actinocatenispora comari</name>
    <dbReference type="NCBI Taxonomy" id="2807577"/>
    <lineage>
        <taxon>Bacteria</taxon>
        <taxon>Bacillati</taxon>
        <taxon>Actinomycetota</taxon>
        <taxon>Actinomycetes</taxon>
        <taxon>Micromonosporales</taxon>
        <taxon>Micromonosporaceae</taxon>
        <taxon>Actinocatenispora</taxon>
    </lineage>
</organism>
<evidence type="ECO:0000313" key="3">
    <source>
        <dbReference type="Proteomes" id="UP000614996"/>
    </source>
</evidence>
<dbReference type="AlphaFoldDB" id="A0A8J4EKB4"/>
<keyword evidence="3" id="KW-1185">Reference proteome</keyword>